<organism evidence="3 4">
    <name type="scientific">Roseateles oligotrophus</name>
    <dbReference type="NCBI Taxonomy" id="1769250"/>
    <lineage>
        <taxon>Bacteria</taxon>
        <taxon>Pseudomonadati</taxon>
        <taxon>Pseudomonadota</taxon>
        <taxon>Betaproteobacteria</taxon>
        <taxon>Burkholderiales</taxon>
        <taxon>Sphaerotilaceae</taxon>
        <taxon>Roseateles</taxon>
    </lineage>
</organism>
<evidence type="ECO:0000313" key="3">
    <source>
        <dbReference type="EMBL" id="MBB4842723.1"/>
    </source>
</evidence>
<feature type="signal peptide" evidence="2">
    <location>
        <begin position="1"/>
        <end position="28"/>
    </location>
</feature>
<keyword evidence="4" id="KW-1185">Reference proteome</keyword>
<evidence type="ECO:0000256" key="2">
    <source>
        <dbReference type="SAM" id="SignalP"/>
    </source>
</evidence>
<keyword evidence="2" id="KW-0732">Signal</keyword>
<gene>
    <name evidence="3" type="ORF">HNP55_001238</name>
</gene>
<sequence>MQKLLSLRTLFTALVAVAAAAMLGMNLADELSPPQPRPVVKLERVVVQGQRTAAVQLPRVVVQASRSAGKQQSALATQLRADNPAC</sequence>
<dbReference type="RefSeq" id="WP_184297295.1">
    <property type="nucleotide sequence ID" value="NZ_JACHLP010000002.1"/>
</dbReference>
<evidence type="ECO:0000313" key="4">
    <source>
        <dbReference type="Proteomes" id="UP000562027"/>
    </source>
</evidence>
<dbReference type="Proteomes" id="UP000562027">
    <property type="component" value="Unassembled WGS sequence"/>
</dbReference>
<protein>
    <submittedName>
        <fullName evidence="3">Uncharacterized protein</fullName>
    </submittedName>
</protein>
<feature type="region of interest" description="Disordered" evidence="1">
    <location>
        <begin position="67"/>
        <end position="86"/>
    </location>
</feature>
<proteinExistence type="predicted"/>
<evidence type="ECO:0000256" key="1">
    <source>
        <dbReference type="SAM" id="MobiDB-lite"/>
    </source>
</evidence>
<feature type="compositionally biased region" description="Polar residues" evidence="1">
    <location>
        <begin position="67"/>
        <end position="76"/>
    </location>
</feature>
<name>A0A840L7H0_9BURK</name>
<accession>A0A840L7H0</accession>
<reference evidence="3 4" key="1">
    <citation type="submission" date="2020-08" db="EMBL/GenBank/DDBJ databases">
        <title>Functional genomics of gut bacteria from endangered species of beetles.</title>
        <authorList>
            <person name="Carlos-Shanley C."/>
        </authorList>
    </citation>
    <scope>NUCLEOTIDE SEQUENCE [LARGE SCALE GENOMIC DNA]</scope>
    <source>
        <strain evidence="3 4">S00239</strain>
    </source>
</reference>
<comment type="caution">
    <text evidence="3">The sequence shown here is derived from an EMBL/GenBank/DDBJ whole genome shotgun (WGS) entry which is preliminary data.</text>
</comment>
<dbReference type="EMBL" id="JACHLP010000002">
    <property type="protein sequence ID" value="MBB4842723.1"/>
    <property type="molecule type" value="Genomic_DNA"/>
</dbReference>
<feature type="chain" id="PRO_5032561643" evidence="2">
    <location>
        <begin position="29"/>
        <end position="86"/>
    </location>
</feature>
<dbReference type="AlphaFoldDB" id="A0A840L7H0"/>